<evidence type="ECO:0000313" key="3">
    <source>
        <dbReference type="EMBL" id="QDU87817.1"/>
    </source>
</evidence>
<keyword evidence="1" id="KW-1133">Transmembrane helix</keyword>
<dbReference type="Proteomes" id="UP000317429">
    <property type="component" value="Chromosome"/>
</dbReference>
<keyword evidence="4" id="KW-1185">Reference proteome</keyword>
<gene>
    <name evidence="3" type="primary">xcpT_2</name>
    <name evidence="3" type="ORF">Pla175_11840</name>
</gene>
<dbReference type="OrthoDB" id="255848at2"/>
<dbReference type="Pfam" id="PF07596">
    <property type="entry name" value="SBP_bac_10"/>
    <property type="match status" value="1"/>
</dbReference>
<keyword evidence="1" id="KW-0472">Membrane</keyword>
<evidence type="ECO:0000313" key="4">
    <source>
        <dbReference type="Proteomes" id="UP000317429"/>
    </source>
</evidence>
<dbReference type="PANTHER" id="PTHR30093:SF2">
    <property type="entry name" value="TYPE II SECRETION SYSTEM PROTEIN H"/>
    <property type="match status" value="1"/>
</dbReference>
<dbReference type="RefSeq" id="WP_145282065.1">
    <property type="nucleotide sequence ID" value="NZ_CP036291.1"/>
</dbReference>
<evidence type="ECO:0000256" key="1">
    <source>
        <dbReference type="SAM" id="Phobius"/>
    </source>
</evidence>
<dbReference type="KEGG" id="pnd:Pla175_11840"/>
<dbReference type="PROSITE" id="PS00409">
    <property type="entry name" value="PROKAR_NTER_METHYL"/>
    <property type="match status" value="1"/>
</dbReference>
<dbReference type="AlphaFoldDB" id="A0A518D8L4"/>
<organism evidence="3 4">
    <name type="scientific">Pirellulimonas nuda</name>
    <dbReference type="NCBI Taxonomy" id="2528009"/>
    <lineage>
        <taxon>Bacteria</taxon>
        <taxon>Pseudomonadati</taxon>
        <taxon>Planctomycetota</taxon>
        <taxon>Planctomycetia</taxon>
        <taxon>Pirellulales</taxon>
        <taxon>Lacipirellulaceae</taxon>
        <taxon>Pirellulimonas</taxon>
    </lineage>
</organism>
<dbReference type="NCBIfam" id="TIGR02532">
    <property type="entry name" value="IV_pilin_GFxxxE"/>
    <property type="match status" value="1"/>
</dbReference>
<dbReference type="EMBL" id="CP036291">
    <property type="protein sequence ID" value="QDU87817.1"/>
    <property type="molecule type" value="Genomic_DNA"/>
</dbReference>
<keyword evidence="1" id="KW-0812">Transmembrane</keyword>
<feature type="transmembrane region" description="Helical" evidence="1">
    <location>
        <begin position="6"/>
        <end position="27"/>
    </location>
</feature>
<dbReference type="Gene3D" id="3.30.700.10">
    <property type="entry name" value="Glycoprotein, Type 4 Pilin"/>
    <property type="match status" value="1"/>
</dbReference>
<evidence type="ECO:0000259" key="2">
    <source>
        <dbReference type="Pfam" id="PF07596"/>
    </source>
</evidence>
<dbReference type="SUPFAM" id="SSF54523">
    <property type="entry name" value="Pili subunits"/>
    <property type="match status" value="1"/>
</dbReference>
<reference evidence="3 4" key="1">
    <citation type="submission" date="2019-02" db="EMBL/GenBank/DDBJ databases">
        <title>Deep-cultivation of Planctomycetes and their phenomic and genomic characterization uncovers novel biology.</title>
        <authorList>
            <person name="Wiegand S."/>
            <person name="Jogler M."/>
            <person name="Boedeker C."/>
            <person name="Pinto D."/>
            <person name="Vollmers J."/>
            <person name="Rivas-Marin E."/>
            <person name="Kohn T."/>
            <person name="Peeters S.H."/>
            <person name="Heuer A."/>
            <person name="Rast P."/>
            <person name="Oberbeckmann S."/>
            <person name="Bunk B."/>
            <person name="Jeske O."/>
            <person name="Meyerdierks A."/>
            <person name="Storesund J.E."/>
            <person name="Kallscheuer N."/>
            <person name="Luecker S."/>
            <person name="Lage O.M."/>
            <person name="Pohl T."/>
            <person name="Merkel B.J."/>
            <person name="Hornburger P."/>
            <person name="Mueller R.-W."/>
            <person name="Bruemmer F."/>
            <person name="Labrenz M."/>
            <person name="Spormann A.M."/>
            <person name="Op den Camp H."/>
            <person name="Overmann J."/>
            <person name="Amann R."/>
            <person name="Jetten M.S.M."/>
            <person name="Mascher T."/>
            <person name="Medema M.H."/>
            <person name="Devos D.P."/>
            <person name="Kaster A.-K."/>
            <person name="Ovreas L."/>
            <person name="Rohde M."/>
            <person name="Galperin M.Y."/>
            <person name="Jogler C."/>
        </authorList>
    </citation>
    <scope>NUCLEOTIDE SEQUENCE [LARGE SCALE GENOMIC DNA]</scope>
    <source>
        <strain evidence="3 4">Pla175</strain>
    </source>
</reference>
<accession>A0A518D8L4</accession>
<dbReference type="InterPro" id="IPR011453">
    <property type="entry name" value="DUF1559"/>
</dbReference>
<dbReference type="Pfam" id="PF07963">
    <property type="entry name" value="N_methyl"/>
    <property type="match status" value="1"/>
</dbReference>
<sequence length="342" mass="35951">MSGFTLVELLVVIAIIGILVAMLLPAVQSARESARRLSCSSNLKQLSLASLNYESAHSVFPAGFLGSVDSADFGAFATFGNPPKPHQWSGVMAALLPYLEAQPVYDLFTKTLDTGVETYDDNYWEDANAWVAAQTKIPALLCPSVPGEGPPEVAILDQLYGEIVAPRFVLNAAGWNPQAGLGLTHYLAVSGIYGRIGSQYLVNQLPADKAIVGVYFSRSKTTFGRIADGASKQIAFGEAPGSIGVGIPDKGSTVSGHALAYAWAGTATMPTAFGLDPTAEGQADNAQYDSHWSYFGSVHKGGIVQFALADGSVQPLQEDVELNVLDAFSTIRGGESVSLDGG</sequence>
<dbReference type="InterPro" id="IPR012902">
    <property type="entry name" value="N_methyl_site"/>
</dbReference>
<name>A0A518D8L4_9BACT</name>
<feature type="domain" description="DUF1559" evidence="2">
    <location>
        <begin position="28"/>
        <end position="321"/>
    </location>
</feature>
<dbReference type="PANTHER" id="PTHR30093">
    <property type="entry name" value="GENERAL SECRETION PATHWAY PROTEIN G"/>
    <property type="match status" value="1"/>
</dbReference>
<dbReference type="InterPro" id="IPR045584">
    <property type="entry name" value="Pilin-like"/>
</dbReference>
<protein>
    <submittedName>
        <fullName evidence="3">Type II secretion system protein G</fullName>
    </submittedName>
</protein>
<proteinExistence type="predicted"/>